<accession>A0A5P2X4H9</accession>
<proteinExistence type="predicted"/>
<gene>
    <name evidence="2" type="ORF">CP982_03790</name>
</gene>
<evidence type="ECO:0000256" key="1">
    <source>
        <dbReference type="SAM" id="Phobius"/>
    </source>
</evidence>
<dbReference type="AlphaFoldDB" id="A0A5P2X4H9"/>
<evidence type="ECO:0000313" key="2">
    <source>
        <dbReference type="EMBL" id="QEV57940.1"/>
    </source>
</evidence>
<keyword evidence="1" id="KW-1133">Transmembrane helix</keyword>
<name>A0A5P2X4H9_STRST</name>
<feature type="transmembrane region" description="Helical" evidence="1">
    <location>
        <begin position="55"/>
        <end position="74"/>
    </location>
</feature>
<dbReference type="Proteomes" id="UP000326505">
    <property type="component" value="Chromosome"/>
</dbReference>
<reference evidence="2 3" key="1">
    <citation type="submission" date="2017-09" db="EMBL/GenBank/DDBJ databases">
        <authorList>
            <person name="Lee N."/>
            <person name="Cho B.-K."/>
        </authorList>
    </citation>
    <scope>NUCLEOTIDE SEQUENCE [LARGE SCALE GENOMIC DNA]</scope>
    <source>
        <strain evidence="2 3">ATCC 27465</strain>
    </source>
</reference>
<sequence length="157" mass="16769">MGRKHVPGQSVREVVRDVLAAQAPREAKLLDGMASLSDRQITRVFRRSRARRDPLGFGAAEVLALVAPVVWLVVNEVAQRSAATAVDGASRWGGAWLRRVRRLPDPPTEVPALSCEQLGAVQRRVVERAQASGMEAEAAQALADAVVARLATSSGDG</sequence>
<protein>
    <submittedName>
        <fullName evidence="2">Uncharacterized protein</fullName>
    </submittedName>
</protein>
<dbReference type="KEGG" id="sspb:CP982_03790"/>
<keyword evidence="1" id="KW-0472">Membrane</keyword>
<dbReference type="EMBL" id="CP023690">
    <property type="protein sequence ID" value="QEV57940.1"/>
    <property type="molecule type" value="Genomic_DNA"/>
</dbReference>
<organism evidence="2 3">
    <name type="scientific">Streptomyces spectabilis</name>
    <dbReference type="NCBI Taxonomy" id="68270"/>
    <lineage>
        <taxon>Bacteria</taxon>
        <taxon>Bacillati</taxon>
        <taxon>Actinomycetota</taxon>
        <taxon>Actinomycetes</taxon>
        <taxon>Kitasatosporales</taxon>
        <taxon>Streptomycetaceae</taxon>
        <taxon>Streptomyces</taxon>
    </lineage>
</organism>
<evidence type="ECO:0000313" key="3">
    <source>
        <dbReference type="Proteomes" id="UP000326505"/>
    </source>
</evidence>
<keyword evidence="1" id="KW-0812">Transmembrane</keyword>